<evidence type="ECO:0000313" key="8">
    <source>
        <dbReference type="EMBL" id="KAJ1151417.1"/>
    </source>
</evidence>
<dbReference type="SUPFAM" id="SSF50494">
    <property type="entry name" value="Trypsin-like serine proteases"/>
    <property type="match status" value="1"/>
</dbReference>
<evidence type="ECO:0000313" key="9">
    <source>
        <dbReference type="Proteomes" id="UP001066276"/>
    </source>
</evidence>
<dbReference type="InterPro" id="IPR043504">
    <property type="entry name" value="Peptidase_S1_PA_chymotrypsin"/>
</dbReference>
<keyword evidence="5" id="KW-1015">Disulfide bond</keyword>
<dbReference type="InterPro" id="IPR009003">
    <property type="entry name" value="Peptidase_S1_PA"/>
</dbReference>
<dbReference type="PANTHER" id="PTHR24264">
    <property type="entry name" value="TRYPSIN-RELATED"/>
    <property type="match status" value="1"/>
</dbReference>
<dbReference type="GO" id="GO:0005615">
    <property type="term" value="C:extracellular space"/>
    <property type="evidence" value="ECO:0007669"/>
    <property type="project" value="TreeGrafter"/>
</dbReference>
<feature type="chain" id="PRO_5044000913" description="Peptidase S1 domain-containing protein" evidence="6">
    <location>
        <begin position="18"/>
        <end position="255"/>
    </location>
</feature>
<evidence type="ECO:0000256" key="4">
    <source>
        <dbReference type="ARBA" id="ARBA00022825"/>
    </source>
</evidence>
<dbReference type="InterPro" id="IPR050127">
    <property type="entry name" value="Serine_Proteases_S1"/>
</dbReference>
<dbReference type="InterPro" id="IPR018114">
    <property type="entry name" value="TRYPSIN_HIS"/>
</dbReference>
<organism evidence="8 9">
    <name type="scientific">Pleurodeles waltl</name>
    <name type="common">Iberian ribbed newt</name>
    <dbReference type="NCBI Taxonomy" id="8319"/>
    <lineage>
        <taxon>Eukaryota</taxon>
        <taxon>Metazoa</taxon>
        <taxon>Chordata</taxon>
        <taxon>Craniata</taxon>
        <taxon>Vertebrata</taxon>
        <taxon>Euteleostomi</taxon>
        <taxon>Amphibia</taxon>
        <taxon>Batrachia</taxon>
        <taxon>Caudata</taxon>
        <taxon>Salamandroidea</taxon>
        <taxon>Salamandridae</taxon>
        <taxon>Pleurodelinae</taxon>
        <taxon>Pleurodeles</taxon>
    </lineage>
</organism>
<gene>
    <name evidence="8" type="ORF">NDU88_004198</name>
</gene>
<dbReference type="PROSITE" id="PS00134">
    <property type="entry name" value="TRYPSIN_HIS"/>
    <property type="match status" value="1"/>
</dbReference>
<dbReference type="PROSITE" id="PS50240">
    <property type="entry name" value="TRYPSIN_DOM"/>
    <property type="match status" value="1"/>
</dbReference>
<comment type="similarity">
    <text evidence="1">Belongs to the peptidase S1 family.</text>
</comment>
<evidence type="ECO:0000256" key="3">
    <source>
        <dbReference type="ARBA" id="ARBA00022801"/>
    </source>
</evidence>
<accession>A0AAV7RI15</accession>
<dbReference type="EMBL" id="JANPWB010000009">
    <property type="protein sequence ID" value="KAJ1151417.1"/>
    <property type="molecule type" value="Genomic_DNA"/>
</dbReference>
<evidence type="ECO:0000256" key="2">
    <source>
        <dbReference type="ARBA" id="ARBA00022670"/>
    </source>
</evidence>
<evidence type="ECO:0000256" key="1">
    <source>
        <dbReference type="ARBA" id="ARBA00007664"/>
    </source>
</evidence>
<keyword evidence="6" id="KW-0732">Signal</keyword>
<sequence>MKLFLLLVLAVCHHAAAYPTKVEDINDIVNGYNCPRKSKPWQVFLKFQTEEGGSFCGGSLINQNWILSAAHCMGLPGTMVAYLGEQVLSEPDFTEQEIAAVKQIQHPNYNPETLNNDIMLIKLAQPAQYNQYVQSIPLPTSCVATGTWCTVSGWGDTIPGEMSADALQCLNLPILSSALCEESYPAVYSNNMMCAGFMRGQQDSCQGDSGGPLECNGQLQGVVSFGKGCALAGYPGVYTKVCNYNTWISQTMSDN</sequence>
<dbReference type="InterPro" id="IPR001314">
    <property type="entry name" value="Peptidase_S1A"/>
</dbReference>
<feature type="domain" description="Peptidase S1" evidence="7">
    <location>
        <begin position="28"/>
        <end position="253"/>
    </location>
</feature>
<dbReference type="GO" id="GO:0004252">
    <property type="term" value="F:serine-type endopeptidase activity"/>
    <property type="evidence" value="ECO:0007669"/>
    <property type="project" value="InterPro"/>
</dbReference>
<dbReference type="AlphaFoldDB" id="A0AAV7RI15"/>
<proteinExistence type="inferred from homology"/>
<dbReference type="SMART" id="SM00020">
    <property type="entry name" value="Tryp_SPc"/>
    <property type="match status" value="1"/>
</dbReference>
<dbReference type="Proteomes" id="UP001066276">
    <property type="component" value="Chromosome 5"/>
</dbReference>
<dbReference type="Pfam" id="PF00089">
    <property type="entry name" value="Trypsin"/>
    <property type="match status" value="1"/>
</dbReference>
<reference evidence="8" key="1">
    <citation type="journal article" date="2022" name="bioRxiv">
        <title>Sequencing and chromosome-scale assembly of the giantPleurodeles waltlgenome.</title>
        <authorList>
            <person name="Brown T."/>
            <person name="Elewa A."/>
            <person name="Iarovenko S."/>
            <person name="Subramanian E."/>
            <person name="Araus A.J."/>
            <person name="Petzold A."/>
            <person name="Susuki M."/>
            <person name="Suzuki K.-i.T."/>
            <person name="Hayashi T."/>
            <person name="Toyoda A."/>
            <person name="Oliveira C."/>
            <person name="Osipova E."/>
            <person name="Leigh N.D."/>
            <person name="Simon A."/>
            <person name="Yun M.H."/>
        </authorList>
    </citation>
    <scope>NUCLEOTIDE SEQUENCE</scope>
    <source>
        <strain evidence="8">20211129_DDA</strain>
        <tissue evidence="8">Liver</tissue>
    </source>
</reference>
<protein>
    <recommendedName>
        <fullName evidence="7">Peptidase S1 domain-containing protein</fullName>
    </recommendedName>
</protein>
<keyword evidence="4" id="KW-0720">Serine protease</keyword>
<comment type="caution">
    <text evidence="8">The sequence shown here is derived from an EMBL/GenBank/DDBJ whole genome shotgun (WGS) entry which is preliminary data.</text>
</comment>
<dbReference type="FunFam" id="2.40.10.10:FF:000077">
    <property type="entry name" value="Predicted protein"/>
    <property type="match status" value="1"/>
</dbReference>
<feature type="signal peptide" evidence="6">
    <location>
        <begin position="1"/>
        <end position="17"/>
    </location>
</feature>
<dbReference type="InterPro" id="IPR001254">
    <property type="entry name" value="Trypsin_dom"/>
</dbReference>
<evidence type="ECO:0000256" key="6">
    <source>
        <dbReference type="SAM" id="SignalP"/>
    </source>
</evidence>
<evidence type="ECO:0000256" key="5">
    <source>
        <dbReference type="ARBA" id="ARBA00023157"/>
    </source>
</evidence>
<evidence type="ECO:0000259" key="7">
    <source>
        <dbReference type="PROSITE" id="PS50240"/>
    </source>
</evidence>
<dbReference type="CDD" id="cd00190">
    <property type="entry name" value="Tryp_SPc"/>
    <property type="match status" value="1"/>
</dbReference>
<dbReference type="Gene3D" id="2.40.10.10">
    <property type="entry name" value="Trypsin-like serine proteases"/>
    <property type="match status" value="3"/>
</dbReference>
<name>A0AAV7RI15_PLEWA</name>
<keyword evidence="9" id="KW-1185">Reference proteome</keyword>
<keyword evidence="3" id="KW-0378">Hydrolase</keyword>
<dbReference type="GO" id="GO:0006508">
    <property type="term" value="P:proteolysis"/>
    <property type="evidence" value="ECO:0007669"/>
    <property type="project" value="UniProtKB-KW"/>
</dbReference>
<keyword evidence="2" id="KW-0645">Protease</keyword>
<dbReference type="PANTHER" id="PTHR24264:SF68">
    <property type="entry name" value="TRYPSIN-3-LIKE"/>
    <property type="match status" value="1"/>
</dbReference>
<dbReference type="PRINTS" id="PR00722">
    <property type="entry name" value="CHYMOTRYPSIN"/>
</dbReference>